<dbReference type="EMBL" id="NHMP01000001">
    <property type="protein sequence ID" value="OXE51215.1"/>
    <property type="molecule type" value="Genomic_DNA"/>
</dbReference>
<feature type="transmembrane region" description="Helical" evidence="13">
    <location>
        <begin position="232"/>
        <end position="252"/>
    </location>
</feature>
<name>A0A227KT15_9BURK</name>
<dbReference type="Proteomes" id="UP000214610">
    <property type="component" value="Unassembled WGS sequence"/>
</dbReference>
<keyword evidence="3 12" id="KW-0813">Transport</keyword>
<feature type="transmembrane region" description="Helical" evidence="13">
    <location>
        <begin position="52"/>
        <end position="77"/>
    </location>
</feature>
<comment type="subcellular location">
    <subcellularLocation>
        <location evidence="1 12">Cell inner membrane</location>
        <topology evidence="1 12">Multi-pass membrane protein</topology>
    </subcellularLocation>
</comment>
<feature type="transmembrane region" description="Helical" evidence="13">
    <location>
        <begin position="413"/>
        <end position="437"/>
    </location>
</feature>
<dbReference type="PANTHER" id="PTHR36106">
    <property type="entry name" value="ANAEROBIC C4-DICARBOXYLATE TRANSPORTER DCUB"/>
    <property type="match status" value="1"/>
</dbReference>
<evidence type="ECO:0000256" key="8">
    <source>
        <dbReference type="ARBA" id="ARBA00023136"/>
    </source>
</evidence>
<dbReference type="NCBIfam" id="NF009136">
    <property type="entry name" value="PRK12489.1"/>
    <property type="match status" value="1"/>
</dbReference>
<comment type="catalytic activity">
    <reaction evidence="9">
        <text>L-aspartate(in) + succinate(out) = L-aspartate(out) + succinate(in)</text>
        <dbReference type="Rhea" id="RHEA:29343"/>
        <dbReference type="ChEBI" id="CHEBI:29991"/>
        <dbReference type="ChEBI" id="CHEBI:30031"/>
    </reaction>
    <physiologicalReaction direction="right-to-left" evidence="9">
        <dbReference type="Rhea" id="RHEA:29345"/>
    </physiologicalReaction>
</comment>
<evidence type="ECO:0000256" key="5">
    <source>
        <dbReference type="ARBA" id="ARBA00022519"/>
    </source>
</evidence>
<dbReference type="NCBIfam" id="TIGR00770">
    <property type="entry name" value="Dcu"/>
    <property type="match status" value="1"/>
</dbReference>
<dbReference type="NCBIfam" id="NF006927">
    <property type="entry name" value="PRK09412.1"/>
    <property type="match status" value="1"/>
</dbReference>
<comment type="catalytic activity">
    <reaction evidence="10">
        <text>(S)-malate(in) + succinate(out) = (S)-malate(out) + succinate(in)</text>
        <dbReference type="Rhea" id="RHEA:29327"/>
        <dbReference type="ChEBI" id="CHEBI:15589"/>
        <dbReference type="ChEBI" id="CHEBI:30031"/>
    </reaction>
    <physiologicalReaction direction="right-to-left" evidence="10">
        <dbReference type="Rhea" id="RHEA:29329"/>
    </physiologicalReaction>
</comment>
<evidence type="ECO:0000256" key="4">
    <source>
        <dbReference type="ARBA" id="ARBA00022475"/>
    </source>
</evidence>
<dbReference type="RefSeq" id="WP_066591374.1">
    <property type="nucleotide sequence ID" value="NZ_CAMTQL010000038.1"/>
</dbReference>
<evidence type="ECO:0000256" key="13">
    <source>
        <dbReference type="SAM" id="Phobius"/>
    </source>
</evidence>
<comment type="similarity">
    <text evidence="2 12">Belongs to the DcuA/DcuB transporter (TC 2.A.13.1) family.</text>
</comment>
<keyword evidence="8 12" id="KW-0472">Membrane</keyword>
<feature type="transmembrane region" description="Helical" evidence="13">
    <location>
        <begin position="264"/>
        <end position="285"/>
    </location>
</feature>
<evidence type="ECO:0000256" key="6">
    <source>
        <dbReference type="ARBA" id="ARBA00022692"/>
    </source>
</evidence>
<evidence type="ECO:0000256" key="7">
    <source>
        <dbReference type="ARBA" id="ARBA00022989"/>
    </source>
</evidence>
<feature type="transmembrane region" description="Helical" evidence="13">
    <location>
        <begin position="376"/>
        <end position="401"/>
    </location>
</feature>
<keyword evidence="5 12" id="KW-0997">Cell inner membrane</keyword>
<evidence type="ECO:0000256" key="9">
    <source>
        <dbReference type="ARBA" id="ARBA00034237"/>
    </source>
</evidence>
<accession>A0A227KT15</accession>
<comment type="catalytic activity">
    <reaction evidence="11">
        <text>fumarate(in) + succinate(out) = fumarate(out) + succinate(in)</text>
        <dbReference type="Rhea" id="RHEA:29323"/>
        <dbReference type="ChEBI" id="CHEBI:29806"/>
        <dbReference type="ChEBI" id="CHEBI:30031"/>
    </reaction>
    <physiologicalReaction direction="right-to-left" evidence="11">
        <dbReference type="Rhea" id="RHEA:29325"/>
    </physiologicalReaction>
</comment>
<gene>
    <name evidence="14" type="ORF">ADH67_02665</name>
</gene>
<feature type="transmembrane region" description="Helical" evidence="13">
    <location>
        <begin position="169"/>
        <end position="191"/>
    </location>
</feature>
<evidence type="ECO:0000313" key="14">
    <source>
        <dbReference type="EMBL" id="OXE51215.1"/>
    </source>
</evidence>
<comment type="caution">
    <text evidence="14">The sequence shown here is derived from an EMBL/GenBank/DDBJ whole genome shotgun (WGS) entry which is preliminary data.</text>
</comment>
<proteinExistence type="inferred from homology"/>
<feature type="transmembrane region" description="Helical" evidence="13">
    <location>
        <begin position="297"/>
        <end position="322"/>
    </location>
</feature>
<evidence type="ECO:0000256" key="1">
    <source>
        <dbReference type="ARBA" id="ARBA00004429"/>
    </source>
</evidence>
<dbReference type="Pfam" id="PF03605">
    <property type="entry name" value="DcuA_DcuB"/>
    <property type="match status" value="1"/>
</dbReference>
<feature type="transmembrane region" description="Helical" evidence="13">
    <location>
        <begin position="334"/>
        <end position="356"/>
    </location>
</feature>
<evidence type="ECO:0000313" key="15">
    <source>
        <dbReference type="Proteomes" id="UP000214610"/>
    </source>
</evidence>
<dbReference type="AlphaFoldDB" id="A0A227KT15"/>
<protein>
    <recommendedName>
        <fullName evidence="12">C4-dicarboxylate transporter</fullName>
    </recommendedName>
</protein>
<dbReference type="PANTHER" id="PTHR36106:SF1">
    <property type="entry name" value="ANAEROBIC C4-DICARBOXYLATE TRANSPORTER DCUB"/>
    <property type="match status" value="1"/>
</dbReference>
<keyword evidence="7 13" id="KW-1133">Transmembrane helix</keyword>
<keyword evidence="15" id="KW-1185">Reference proteome</keyword>
<dbReference type="InterPro" id="IPR004668">
    <property type="entry name" value="Anaer_Dcu_memb_transpt"/>
</dbReference>
<reference evidence="15" key="1">
    <citation type="submission" date="2017-05" db="EMBL/GenBank/DDBJ databases">
        <title>Improved OligoMM genomes.</title>
        <authorList>
            <person name="Garzetti D."/>
        </authorList>
    </citation>
    <scope>NUCLEOTIDE SEQUENCE [LARGE SCALE GENOMIC DNA]</scope>
    <source>
        <strain evidence="15">YL45</strain>
    </source>
</reference>
<feature type="transmembrane region" description="Helical" evidence="13">
    <location>
        <begin position="97"/>
        <end position="119"/>
    </location>
</feature>
<evidence type="ECO:0000256" key="3">
    <source>
        <dbReference type="ARBA" id="ARBA00022448"/>
    </source>
</evidence>
<organism evidence="14 15">
    <name type="scientific">Turicimonas muris</name>
    <dbReference type="NCBI Taxonomy" id="1796652"/>
    <lineage>
        <taxon>Bacteria</taxon>
        <taxon>Pseudomonadati</taxon>
        <taxon>Pseudomonadota</taxon>
        <taxon>Betaproteobacteria</taxon>
        <taxon>Burkholderiales</taxon>
        <taxon>Sutterellaceae</taxon>
        <taxon>Turicimonas</taxon>
    </lineage>
</organism>
<feature type="transmembrane region" description="Helical" evidence="13">
    <location>
        <begin position="139"/>
        <end position="162"/>
    </location>
</feature>
<keyword evidence="4 12" id="KW-1003">Cell membrane</keyword>
<comment type="function">
    <text evidence="12">Responsible for the transport of C4-dicarboxylates.</text>
</comment>
<sequence>MDMMFWMELAVVIIAIFIGAKWGGAGLGAGGGIGLAVLVFVFGMKPGAPPVSVLLIITAVITCASILQGSGGLDFLVSIAEKLLRRNPKNITFMGPLVCYLFTLFCGTAYVAFSVYPVIAEVAIGARVRPERPLTMSVIGAQSGITGSPMSAATGAMIALLAVKGVTPLQIFAVSIPACLIGVLIGCAFMFKKGKELADDPEFQRRVMSGEFQDKEISTDSKSFSPNAKRGVVVFALGILAVVFFGSFPNLLPSWETAGKVSRLSIPNMVQIVMLCCAGLIMVIANVEPKKLADGSVFRSGLIGMVAVYGVSWLTATFFNFYKPMFVSEFGNMIASAPILFAVALFILSGVLFSQGATVTALVPMGIGLGIAPADLVWMFPAVSGYFVIPAGGAIIGCVAFDRTGTTQIGKFVFNHSYMLPGIVTTLSQLVIGYVIAKFVF</sequence>
<dbReference type="GO" id="GO:0015556">
    <property type="term" value="F:C4-dicarboxylate transmembrane transporter activity"/>
    <property type="evidence" value="ECO:0007669"/>
    <property type="project" value="InterPro"/>
</dbReference>
<evidence type="ECO:0000256" key="12">
    <source>
        <dbReference type="PIRNR" id="PIRNR004539"/>
    </source>
</evidence>
<evidence type="ECO:0000256" key="2">
    <source>
        <dbReference type="ARBA" id="ARBA00006413"/>
    </source>
</evidence>
<dbReference type="GO" id="GO:0005886">
    <property type="term" value="C:plasma membrane"/>
    <property type="evidence" value="ECO:0007669"/>
    <property type="project" value="UniProtKB-SubCell"/>
</dbReference>
<dbReference type="PIRSF" id="PIRSF004539">
    <property type="entry name" value="C4-dicrbxl_trns"/>
    <property type="match status" value="1"/>
</dbReference>
<evidence type="ECO:0000256" key="11">
    <source>
        <dbReference type="ARBA" id="ARBA00034287"/>
    </source>
</evidence>
<keyword evidence="6 13" id="KW-0812">Transmembrane</keyword>
<evidence type="ECO:0000256" key="10">
    <source>
        <dbReference type="ARBA" id="ARBA00034284"/>
    </source>
</evidence>